<feature type="domain" description="Phorbol-ester/DAG-type" evidence="13">
    <location>
        <begin position="403"/>
        <end position="450"/>
    </location>
</feature>
<dbReference type="InterPro" id="IPR037819">
    <property type="entry name" value="ARHGEF28_PH"/>
</dbReference>
<dbReference type="InterPro" id="IPR001849">
    <property type="entry name" value="PH_domain"/>
</dbReference>
<dbReference type="Proteomes" id="UP001046870">
    <property type="component" value="Chromosome 6"/>
</dbReference>
<evidence type="ECO:0000313" key="15">
    <source>
        <dbReference type="Proteomes" id="UP001046870"/>
    </source>
</evidence>
<dbReference type="PANTHER" id="PTHR13944:SF22">
    <property type="entry name" value="RHO GUANINE NUCLEOTIDE EXCHANGE FACTOR 28"/>
    <property type="match status" value="1"/>
</dbReference>
<dbReference type="SMART" id="SM00233">
    <property type="entry name" value="PH"/>
    <property type="match status" value="1"/>
</dbReference>
<evidence type="ECO:0000259" key="13">
    <source>
        <dbReference type="PROSITE" id="PS50081"/>
    </source>
</evidence>
<name>A0A9D3TE78_MEGAT</name>
<keyword evidence="15" id="KW-1185">Reference proteome</keyword>
<evidence type="ECO:0000256" key="2">
    <source>
        <dbReference type="ARBA" id="ARBA00022490"/>
    </source>
</evidence>
<evidence type="ECO:0000256" key="3">
    <source>
        <dbReference type="ARBA" id="ARBA00022553"/>
    </source>
</evidence>
<feature type="compositionally biased region" description="Polar residues" evidence="10">
    <location>
        <begin position="1062"/>
        <end position="1082"/>
    </location>
</feature>
<dbReference type="SMART" id="SM00325">
    <property type="entry name" value="RhoGEF"/>
    <property type="match status" value="1"/>
</dbReference>
<feature type="domain" description="DH" evidence="12">
    <location>
        <begin position="599"/>
        <end position="796"/>
    </location>
</feature>
<organism evidence="14 15">
    <name type="scientific">Megalops atlanticus</name>
    <name type="common">Tarpon</name>
    <name type="synonym">Clupea gigantea</name>
    <dbReference type="NCBI Taxonomy" id="7932"/>
    <lineage>
        <taxon>Eukaryota</taxon>
        <taxon>Metazoa</taxon>
        <taxon>Chordata</taxon>
        <taxon>Craniata</taxon>
        <taxon>Vertebrata</taxon>
        <taxon>Euteleostomi</taxon>
        <taxon>Actinopterygii</taxon>
        <taxon>Neopterygii</taxon>
        <taxon>Teleostei</taxon>
        <taxon>Elopiformes</taxon>
        <taxon>Megalopidae</taxon>
        <taxon>Megalops</taxon>
    </lineage>
</organism>
<evidence type="ECO:0008006" key="16">
    <source>
        <dbReference type="Google" id="ProtNLM"/>
    </source>
</evidence>
<dbReference type="Gene3D" id="3.30.60.20">
    <property type="match status" value="1"/>
</dbReference>
<dbReference type="PROSITE" id="PS50003">
    <property type="entry name" value="PH_DOMAIN"/>
    <property type="match status" value="1"/>
</dbReference>
<feature type="region of interest" description="Disordered" evidence="10">
    <location>
        <begin position="1"/>
        <end position="39"/>
    </location>
</feature>
<proteinExistence type="predicted"/>
<feature type="compositionally biased region" description="Polar residues" evidence="10">
    <location>
        <begin position="1"/>
        <end position="13"/>
    </location>
</feature>
<dbReference type="EMBL" id="JAFDVH010000006">
    <property type="protein sequence ID" value="KAG7477006.1"/>
    <property type="molecule type" value="Genomic_DNA"/>
</dbReference>
<evidence type="ECO:0000256" key="6">
    <source>
        <dbReference type="ARBA" id="ARBA00022771"/>
    </source>
</evidence>
<keyword evidence="2" id="KW-0963">Cytoplasm</keyword>
<feature type="compositionally biased region" description="Polar residues" evidence="10">
    <location>
        <begin position="220"/>
        <end position="229"/>
    </location>
</feature>
<feature type="compositionally biased region" description="Polar residues" evidence="10">
    <location>
        <begin position="1380"/>
        <end position="1395"/>
    </location>
</feature>
<evidence type="ECO:0000313" key="14">
    <source>
        <dbReference type="EMBL" id="KAG7477006.1"/>
    </source>
</evidence>
<dbReference type="SUPFAM" id="SSF57889">
    <property type="entry name" value="Cysteine-rich domain"/>
    <property type="match status" value="1"/>
</dbReference>
<feature type="coiled-coil region" evidence="9">
    <location>
        <begin position="1227"/>
        <end position="1285"/>
    </location>
</feature>
<evidence type="ECO:0000256" key="5">
    <source>
        <dbReference type="ARBA" id="ARBA00022723"/>
    </source>
</evidence>
<dbReference type="InterPro" id="IPR002219">
    <property type="entry name" value="PKC_DAG/PE"/>
</dbReference>
<reference evidence="14" key="1">
    <citation type="submission" date="2021-01" db="EMBL/GenBank/DDBJ databases">
        <authorList>
            <person name="Zahm M."/>
            <person name="Roques C."/>
            <person name="Cabau C."/>
            <person name="Klopp C."/>
            <person name="Donnadieu C."/>
            <person name="Jouanno E."/>
            <person name="Lampietro C."/>
            <person name="Louis A."/>
            <person name="Herpin A."/>
            <person name="Echchiki A."/>
            <person name="Berthelot C."/>
            <person name="Parey E."/>
            <person name="Roest-Crollius H."/>
            <person name="Braasch I."/>
            <person name="Postlethwait J."/>
            <person name="Bobe J."/>
            <person name="Montfort J."/>
            <person name="Bouchez O."/>
            <person name="Begum T."/>
            <person name="Mejri S."/>
            <person name="Adams A."/>
            <person name="Chen W.-J."/>
            <person name="Guiguen Y."/>
        </authorList>
    </citation>
    <scope>NUCLEOTIDE SEQUENCE</scope>
    <source>
        <strain evidence="14">YG-15Mar2019-1</strain>
        <tissue evidence="14">Brain</tissue>
    </source>
</reference>
<feature type="compositionally biased region" description="Basic and acidic residues" evidence="10">
    <location>
        <begin position="390"/>
        <end position="399"/>
    </location>
</feature>
<feature type="compositionally biased region" description="Basic residues" evidence="10">
    <location>
        <begin position="1336"/>
        <end position="1348"/>
    </location>
</feature>
<evidence type="ECO:0000259" key="12">
    <source>
        <dbReference type="PROSITE" id="PS50010"/>
    </source>
</evidence>
<keyword evidence="7" id="KW-0862">Zinc</keyword>
<keyword evidence="8 9" id="KW-0175">Coiled coil</keyword>
<evidence type="ECO:0000256" key="1">
    <source>
        <dbReference type="ARBA" id="ARBA00004496"/>
    </source>
</evidence>
<evidence type="ECO:0000256" key="7">
    <source>
        <dbReference type="ARBA" id="ARBA00022833"/>
    </source>
</evidence>
<feature type="region of interest" description="Disordered" evidence="10">
    <location>
        <begin position="175"/>
        <end position="232"/>
    </location>
</feature>
<feature type="coiled-coil region" evidence="9">
    <location>
        <begin position="950"/>
        <end position="977"/>
    </location>
</feature>
<feature type="region of interest" description="Disordered" evidence="10">
    <location>
        <begin position="146"/>
        <end position="165"/>
    </location>
</feature>
<evidence type="ECO:0000259" key="11">
    <source>
        <dbReference type="PROSITE" id="PS50003"/>
    </source>
</evidence>
<dbReference type="GO" id="GO:0035023">
    <property type="term" value="P:regulation of Rho protein signal transduction"/>
    <property type="evidence" value="ECO:0007669"/>
    <property type="project" value="TreeGrafter"/>
</dbReference>
<dbReference type="FunFam" id="2.30.29.30:FF:000021">
    <property type="entry name" value="Rho guanine nucleotide exchange factor 2"/>
    <property type="match status" value="1"/>
</dbReference>
<feature type="region of interest" description="Disordered" evidence="10">
    <location>
        <begin position="1050"/>
        <end position="1082"/>
    </location>
</feature>
<accession>A0A9D3TE78</accession>
<feature type="compositionally biased region" description="Polar residues" evidence="10">
    <location>
        <begin position="152"/>
        <end position="165"/>
    </location>
</feature>
<feature type="region of interest" description="Disordered" evidence="10">
    <location>
        <begin position="1167"/>
        <end position="1186"/>
    </location>
</feature>
<dbReference type="InterPro" id="IPR035899">
    <property type="entry name" value="DBL_dom_sf"/>
</dbReference>
<feature type="compositionally biased region" description="Low complexity" evidence="10">
    <location>
        <begin position="123"/>
        <end position="133"/>
    </location>
</feature>
<evidence type="ECO:0000256" key="9">
    <source>
        <dbReference type="SAM" id="Coils"/>
    </source>
</evidence>
<dbReference type="GO" id="GO:0005737">
    <property type="term" value="C:cytoplasm"/>
    <property type="evidence" value="ECO:0007669"/>
    <property type="project" value="UniProtKB-SubCell"/>
</dbReference>
<dbReference type="GO" id="GO:0008270">
    <property type="term" value="F:zinc ion binding"/>
    <property type="evidence" value="ECO:0007669"/>
    <property type="project" value="UniProtKB-KW"/>
</dbReference>
<sequence>MDSDSDSPFNYSWPSFPKMRIRQRTSKQEKSQTASFGRRLPRSTFSAAARLSTMLNGKDQIYANSMLVDQVTDMDIKYSIAGVTGDSTQTESGDPAAQFWEAGVHRARLSPLRAEGSGAGEESTPTSQSPTCSPADLALARLLRSSRTGASVQTASPPRETCTLSPSLVALEVDSEEDDLLEKSPLSQPSTSPRLGGVLQASSGDERDSFDASPDLSGSRAHSTSSSCSYAPPKDLADSGIRLRSYSYSSPKISLVRPRFARDAAISDLSEDGVFGSSGRSLLQALSLSKSLSLLNPVKQRAFSLPEPPQEKRELSFRKRAQSAEDEGSVALADSLQHLTLSEFLKEIEEEEWDRYIIPSKAESEKYKVSRTFSFLKNRMSSTRNKNKGKGKDKEGKEKTMNGHQFAAGSGTALTLCIVCDKPAVAKDLLHCCNCTMNVHKGCRDSATPCMKKLQDKYAVMTKNRAASLPQSTAVRESPTGFPIPTSASLPVMTSRERREQACLPNSLSKSVPAVSERRLSEGLGVDPEANVWRNRSHSEELLQVMESSPSTDSSINEDAVDAPLRNDLSADFLDYEAESWSLAVDDKFCKSQEKRVIKRQDVIYELMQTEMHHIQTLTIMAEIFRKGMKEELLLDQDTVDKVFPCLDELFDFHKSFFCSMKERRQSCTQEDNDRNFLIDRIGDILVQQFSNENAEKMKQVYGEFCSHHTEAVNFFKELQQQNKKFQVFIKQQSNNSLVRRREIPECILLVTQRITKYPVLLERILQHSQEGTEEHADLSRALALIRDVIAAVDLRVSEFEKEQKLMDILNRMENKSFAKLKSGHTFRKKDLLSRARTLKHEGLVCWKTATGRLKDILALLLTDTLIFLQEKDQKYIFAAVDQKPPVISLQKLIVREVANEERGMFLISASVAGPEMYEIHTASKEERNSWMRLIREAVESCPEEEEENASESEEDRRAAEARAQRIQKAQETLNAQDQQICSSLEEKLKIYAQLAGLSGREEPTPEPRLLVRPNPDEVPQAAALLAAALREAEKLTATLTSESCPYPCVSQESLGEPSSPVKLTNTGSFSSVQGSPTDSNYLNTQTLSSAVVTSDSETRQEESLGTDALMLESLTELRSRDASSINLKVFQSVQSLTQLLYSLQAAVTIQDSCYEVQRLLLQESERQPRPACPRANALQEQEKQRNLEKRREELAGVLRLQGRLRQEQQRWERECDARQRQQGELEGRLERRERECRLEAQRLRREREELDGQLREYQQSLERLREGQRLVERERQRLETQQRLLQSWRHSRQRSLPVMMIPLGGTQDSSQGRSGSLEEDGSVYINEAALQTSRNNRHLHQHQHHRSGSLALYPDTPSAHNSLNALMARGEGKQPSRLPPTTHSHSRQTGNSAHPLSEGTGGRAGGRGWDQTKNDVNTHDYKPDKWSLGAAMSRAESYRGFTQSPAGSPLLHPQTYISMETENGEDGGEENIVYL</sequence>
<keyword evidence="6" id="KW-0863">Zinc-finger</keyword>
<dbReference type="SUPFAM" id="SSF48065">
    <property type="entry name" value="DBL homology domain (DH-domain)"/>
    <property type="match status" value="1"/>
</dbReference>
<feature type="compositionally biased region" description="Gly residues" evidence="10">
    <location>
        <begin position="1400"/>
        <end position="1409"/>
    </location>
</feature>
<dbReference type="InterPro" id="IPR011993">
    <property type="entry name" value="PH-like_dom_sf"/>
</dbReference>
<dbReference type="FunFam" id="1.20.900.10:FF:000004">
    <property type="entry name" value="Rho guanine nucleotide exchange factor 2"/>
    <property type="match status" value="1"/>
</dbReference>
<gene>
    <name evidence="14" type="ORF">MATL_G00088850</name>
</gene>
<feature type="region of interest" description="Disordered" evidence="10">
    <location>
        <begin position="380"/>
        <end position="399"/>
    </location>
</feature>
<keyword evidence="4" id="KW-0344">Guanine-nucleotide releasing factor</keyword>
<dbReference type="CDD" id="cd14680">
    <property type="entry name" value="PH_p190RhoGEF"/>
    <property type="match status" value="1"/>
</dbReference>
<dbReference type="Gene3D" id="1.20.900.10">
    <property type="entry name" value="Dbl homology (DH) domain"/>
    <property type="match status" value="1"/>
</dbReference>
<evidence type="ECO:0000256" key="4">
    <source>
        <dbReference type="ARBA" id="ARBA00022658"/>
    </source>
</evidence>
<dbReference type="Gene3D" id="2.30.29.30">
    <property type="entry name" value="Pleckstrin-homology domain (PH domain)/Phosphotyrosine-binding domain (PTB)"/>
    <property type="match status" value="1"/>
</dbReference>
<evidence type="ECO:0000256" key="10">
    <source>
        <dbReference type="SAM" id="MobiDB-lite"/>
    </source>
</evidence>
<protein>
    <recommendedName>
        <fullName evidence="16">Rho guanine nucleotide exchange factor 28-like</fullName>
    </recommendedName>
</protein>
<feature type="region of interest" description="Disordered" evidence="10">
    <location>
        <begin position="1336"/>
        <end position="1425"/>
    </location>
</feature>
<keyword evidence="5" id="KW-0479">Metal-binding</keyword>
<dbReference type="GO" id="GO:0005085">
    <property type="term" value="F:guanyl-nucleotide exchange factor activity"/>
    <property type="evidence" value="ECO:0007669"/>
    <property type="project" value="UniProtKB-KW"/>
</dbReference>
<dbReference type="PROSITE" id="PS50081">
    <property type="entry name" value="ZF_DAG_PE_2"/>
    <property type="match status" value="1"/>
</dbReference>
<dbReference type="PANTHER" id="PTHR13944">
    <property type="entry name" value="AGAP007712-PA"/>
    <property type="match status" value="1"/>
</dbReference>
<dbReference type="InterPro" id="IPR000219">
    <property type="entry name" value="DH_dom"/>
</dbReference>
<dbReference type="InterPro" id="IPR041020">
    <property type="entry name" value="PH_16"/>
</dbReference>
<feature type="compositionally biased region" description="Basic and acidic residues" evidence="10">
    <location>
        <begin position="1411"/>
        <end position="1425"/>
    </location>
</feature>
<feature type="region of interest" description="Disordered" evidence="10">
    <location>
        <begin position="113"/>
        <end position="133"/>
    </location>
</feature>
<feature type="region of interest" description="Disordered" evidence="10">
    <location>
        <begin position="470"/>
        <end position="489"/>
    </location>
</feature>
<dbReference type="InterPro" id="IPR051632">
    <property type="entry name" value="Rho_GEF"/>
</dbReference>
<dbReference type="OrthoDB" id="28045at2759"/>
<dbReference type="Pfam" id="PF17838">
    <property type="entry name" value="PH_16"/>
    <property type="match status" value="1"/>
</dbReference>
<dbReference type="PROSITE" id="PS50010">
    <property type="entry name" value="DH_2"/>
    <property type="match status" value="1"/>
</dbReference>
<feature type="domain" description="PH" evidence="11">
    <location>
        <begin position="838"/>
        <end position="940"/>
    </location>
</feature>
<dbReference type="Pfam" id="PF00621">
    <property type="entry name" value="RhoGEF"/>
    <property type="match status" value="1"/>
</dbReference>
<keyword evidence="3" id="KW-0597">Phosphoprotein</keyword>
<dbReference type="SUPFAM" id="SSF50729">
    <property type="entry name" value="PH domain-like"/>
    <property type="match status" value="1"/>
</dbReference>
<dbReference type="CDD" id="cd00160">
    <property type="entry name" value="RhoGEF"/>
    <property type="match status" value="1"/>
</dbReference>
<comment type="subcellular location">
    <subcellularLocation>
        <location evidence="1">Cytoplasm</location>
    </subcellularLocation>
</comment>
<comment type="caution">
    <text evidence="14">The sequence shown here is derived from an EMBL/GenBank/DDBJ whole genome shotgun (WGS) entry which is preliminary data.</text>
</comment>
<evidence type="ECO:0000256" key="8">
    <source>
        <dbReference type="ARBA" id="ARBA00023054"/>
    </source>
</evidence>
<dbReference type="InterPro" id="IPR046349">
    <property type="entry name" value="C1-like_sf"/>
</dbReference>